<name>A0A0W0G1U9_MONRR</name>
<proteinExistence type="predicted"/>
<gene>
    <name evidence="1" type="ORF">WG66_4905</name>
</gene>
<accession>A0A0W0G1U9</accession>
<dbReference type="Proteomes" id="UP000054988">
    <property type="component" value="Unassembled WGS sequence"/>
</dbReference>
<comment type="caution">
    <text evidence="1">The sequence shown here is derived from an EMBL/GenBank/DDBJ whole genome shotgun (WGS) entry which is preliminary data.</text>
</comment>
<dbReference type="EMBL" id="LATX01001325">
    <property type="protein sequence ID" value="KTB42519.1"/>
    <property type="molecule type" value="Genomic_DNA"/>
</dbReference>
<evidence type="ECO:0000313" key="2">
    <source>
        <dbReference type="Proteomes" id="UP000054988"/>
    </source>
</evidence>
<sequence length="13" mass="1516">MDYYLASLNILVT</sequence>
<evidence type="ECO:0000313" key="1">
    <source>
        <dbReference type="EMBL" id="KTB42519.1"/>
    </source>
</evidence>
<reference evidence="1 2" key="1">
    <citation type="submission" date="2015-12" db="EMBL/GenBank/DDBJ databases">
        <title>Draft genome sequence of Moniliophthora roreri, the causal agent of frosty pod rot of cacao.</title>
        <authorList>
            <person name="Aime M.C."/>
            <person name="Diaz-Valderrama J.R."/>
            <person name="Kijpornyongpan T."/>
            <person name="Phillips-Mora W."/>
        </authorList>
    </citation>
    <scope>NUCLEOTIDE SEQUENCE [LARGE SCALE GENOMIC DNA]</scope>
    <source>
        <strain evidence="1 2">MCA 2952</strain>
    </source>
</reference>
<organism evidence="1 2">
    <name type="scientific">Moniliophthora roreri</name>
    <name type="common">Frosty pod rot fungus</name>
    <name type="synonym">Monilia roreri</name>
    <dbReference type="NCBI Taxonomy" id="221103"/>
    <lineage>
        <taxon>Eukaryota</taxon>
        <taxon>Fungi</taxon>
        <taxon>Dikarya</taxon>
        <taxon>Basidiomycota</taxon>
        <taxon>Agaricomycotina</taxon>
        <taxon>Agaricomycetes</taxon>
        <taxon>Agaricomycetidae</taxon>
        <taxon>Agaricales</taxon>
        <taxon>Marasmiineae</taxon>
        <taxon>Marasmiaceae</taxon>
        <taxon>Moniliophthora</taxon>
    </lineage>
</organism>
<protein>
    <submittedName>
        <fullName evidence="1">Uncharacterized protein</fullName>
    </submittedName>
</protein>